<feature type="transmembrane region" description="Helical" evidence="2">
    <location>
        <begin position="90"/>
        <end position="106"/>
    </location>
</feature>
<comment type="similarity">
    <text evidence="1">Belongs to the peptidase A24 family.</text>
</comment>
<organism evidence="4 5">
    <name type="scientific">Parachitinimonas caeni</name>
    <dbReference type="NCBI Taxonomy" id="3031301"/>
    <lineage>
        <taxon>Bacteria</taxon>
        <taxon>Pseudomonadati</taxon>
        <taxon>Pseudomonadota</taxon>
        <taxon>Betaproteobacteria</taxon>
        <taxon>Neisseriales</taxon>
        <taxon>Chitinibacteraceae</taxon>
        <taxon>Parachitinimonas</taxon>
    </lineage>
</organism>
<evidence type="ECO:0000256" key="1">
    <source>
        <dbReference type="ARBA" id="ARBA00005801"/>
    </source>
</evidence>
<dbReference type="PANTHER" id="PTHR30487:SF0">
    <property type="entry name" value="PREPILIN LEADER PEPTIDASE_N-METHYLTRANSFERASE-RELATED"/>
    <property type="match status" value="1"/>
</dbReference>
<reference evidence="4" key="1">
    <citation type="submission" date="2023-03" db="EMBL/GenBank/DDBJ databases">
        <title>Chitinimonas shenzhenensis gen. nov., sp. nov., a novel member of family Burkholderiaceae isolated from activated sludge collected in Shen Zhen, China.</title>
        <authorList>
            <person name="Wang X."/>
        </authorList>
    </citation>
    <scope>NUCLEOTIDE SEQUENCE</scope>
    <source>
        <strain evidence="4">DQS-5</strain>
    </source>
</reference>
<comment type="caution">
    <text evidence="4">The sequence shown here is derived from an EMBL/GenBank/DDBJ whole genome shotgun (WGS) entry which is preliminary data.</text>
</comment>
<keyword evidence="2" id="KW-0472">Membrane</keyword>
<dbReference type="InterPro" id="IPR000045">
    <property type="entry name" value="Prepilin_IV_endopep_pep"/>
</dbReference>
<dbReference type="GO" id="GO:0016787">
    <property type="term" value="F:hydrolase activity"/>
    <property type="evidence" value="ECO:0007669"/>
    <property type="project" value="UniProtKB-KW"/>
</dbReference>
<dbReference type="EC" id="3.4.23.-" evidence="4"/>
<feature type="transmembrane region" description="Helical" evidence="2">
    <location>
        <begin position="210"/>
        <end position="229"/>
    </location>
</feature>
<feature type="transmembrane region" description="Helical" evidence="2">
    <location>
        <begin position="137"/>
        <end position="160"/>
    </location>
</feature>
<keyword evidence="5" id="KW-1185">Reference proteome</keyword>
<evidence type="ECO:0000259" key="3">
    <source>
        <dbReference type="Pfam" id="PF01478"/>
    </source>
</evidence>
<sequence>MFTHANPSLILFFTIHIVGIFFISPIISKFITRRLNQKVIEYYEKHDKKELSNLNLSTGELNFGEQVFLTLVSATTALILYWHKGLNTESIAFSILFAGLILIAAVHTRSGYIPDYITYPLILLGFAYHSYAGDMFIPYLCGAAIGFGLMYILDLLFFSFKRIHILGHGDMKVFAIIGAWTGWLGITLAAILYIPAWISAGILSHYLKKYLNIVASNALVYLLISLVIYSNSI</sequence>
<feature type="domain" description="Prepilin type IV endopeptidase peptidase" evidence="3">
    <location>
        <begin position="95"/>
        <end position="192"/>
    </location>
</feature>
<proteinExistence type="inferred from homology"/>
<dbReference type="RefSeq" id="WP_284102002.1">
    <property type="nucleotide sequence ID" value="NZ_JARRAF010000022.1"/>
</dbReference>
<evidence type="ECO:0000313" key="5">
    <source>
        <dbReference type="Proteomes" id="UP001172778"/>
    </source>
</evidence>
<feature type="transmembrane region" description="Helical" evidence="2">
    <location>
        <begin position="172"/>
        <end position="198"/>
    </location>
</feature>
<keyword evidence="2" id="KW-1133">Transmembrane helix</keyword>
<evidence type="ECO:0000256" key="2">
    <source>
        <dbReference type="SAM" id="Phobius"/>
    </source>
</evidence>
<gene>
    <name evidence="4" type="ORF">PZA18_16690</name>
</gene>
<dbReference type="Gene3D" id="1.20.120.1220">
    <property type="match status" value="1"/>
</dbReference>
<dbReference type="Proteomes" id="UP001172778">
    <property type="component" value="Unassembled WGS sequence"/>
</dbReference>
<dbReference type="InterPro" id="IPR050882">
    <property type="entry name" value="Prepilin_peptidase/N-MTase"/>
</dbReference>
<dbReference type="Pfam" id="PF01478">
    <property type="entry name" value="Peptidase_A24"/>
    <property type="match status" value="1"/>
</dbReference>
<evidence type="ECO:0000313" key="4">
    <source>
        <dbReference type="EMBL" id="MDK2125693.1"/>
    </source>
</evidence>
<dbReference type="EMBL" id="JARRAF010000022">
    <property type="protein sequence ID" value="MDK2125693.1"/>
    <property type="molecule type" value="Genomic_DNA"/>
</dbReference>
<protein>
    <submittedName>
        <fullName evidence="4">A24 family peptidase</fullName>
        <ecNumber evidence="4">3.4.23.-</ecNumber>
    </submittedName>
</protein>
<feature type="transmembrane region" description="Helical" evidence="2">
    <location>
        <begin position="6"/>
        <end position="28"/>
    </location>
</feature>
<name>A0ABT7E303_9NEIS</name>
<accession>A0ABT7E303</accession>
<keyword evidence="4" id="KW-0378">Hydrolase</keyword>
<dbReference type="PANTHER" id="PTHR30487">
    <property type="entry name" value="TYPE 4 PREPILIN-LIKE PROTEINS LEADER PEPTIDE-PROCESSING ENZYME"/>
    <property type="match status" value="1"/>
</dbReference>
<keyword evidence="2" id="KW-0812">Transmembrane</keyword>